<reference evidence="1" key="2">
    <citation type="submission" date="2021-01" db="EMBL/GenBank/DDBJ databases">
        <authorList>
            <person name="Schikora-Tamarit M.A."/>
        </authorList>
    </citation>
    <scope>NUCLEOTIDE SEQUENCE</scope>
    <source>
        <strain evidence="1">NCAIM Y.01608</strain>
    </source>
</reference>
<dbReference type="AlphaFoldDB" id="A0A9P8SYE7"/>
<reference evidence="1" key="1">
    <citation type="journal article" date="2021" name="Open Biol.">
        <title>Shared evolutionary footprints suggest mitochondrial oxidative damage underlies multiple complex I losses in fungi.</title>
        <authorList>
            <person name="Schikora-Tamarit M.A."/>
            <person name="Marcet-Houben M."/>
            <person name="Nosek J."/>
            <person name="Gabaldon T."/>
        </authorList>
    </citation>
    <scope>NUCLEOTIDE SEQUENCE</scope>
    <source>
        <strain evidence="1">NCAIM Y.01608</strain>
    </source>
</reference>
<dbReference type="Proteomes" id="UP000788993">
    <property type="component" value="Unassembled WGS sequence"/>
</dbReference>
<comment type="caution">
    <text evidence="1">The sequence shown here is derived from an EMBL/GenBank/DDBJ whole genome shotgun (WGS) entry which is preliminary data.</text>
</comment>
<proteinExistence type="predicted"/>
<evidence type="ECO:0000313" key="1">
    <source>
        <dbReference type="EMBL" id="KAH3659029.1"/>
    </source>
</evidence>
<keyword evidence="2" id="KW-1185">Reference proteome</keyword>
<organism evidence="1 2">
    <name type="scientific">Ogataea polymorpha</name>
    <dbReference type="NCBI Taxonomy" id="460523"/>
    <lineage>
        <taxon>Eukaryota</taxon>
        <taxon>Fungi</taxon>
        <taxon>Dikarya</taxon>
        <taxon>Ascomycota</taxon>
        <taxon>Saccharomycotina</taxon>
        <taxon>Pichiomycetes</taxon>
        <taxon>Pichiales</taxon>
        <taxon>Pichiaceae</taxon>
        <taxon>Ogataea</taxon>
    </lineage>
</organism>
<evidence type="ECO:0000313" key="2">
    <source>
        <dbReference type="Proteomes" id="UP000788993"/>
    </source>
</evidence>
<accession>A0A9P8SYE7</accession>
<name>A0A9P8SYE7_9ASCO</name>
<protein>
    <submittedName>
        <fullName evidence="1">Uncharacterized protein</fullName>
    </submittedName>
</protein>
<gene>
    <name evidence="1" type="ORF">OGATHE_006755</name>
</gene>
<sequence length="75" mass="7936">MSTITGTGGLGRTAGYRASCVPSSSLYLNEAAMTYWGPTPVCVPAIDTPYPKLQIREIPLARGFSSVSSPIDLIM</sequence>
<dbReference type="EMBL" id="JAEUBD010001571">
    <property type="protein sequence ID" value="KAH3659029.1"/>
    <property type="molecule type" value="Genomic_DNA"/>
</dbReference>